<proteinExistence type="predicted"/>
<dbReference type="Proteomes" id="UP000054691">
    <property type="component" value="Unassembled WGS sequence"/>
</dbReference>
<dbReference type="STRING" id="45066.Lgra_0575"/>
<protein>
    <submittedName>
        <fullName evidence="3">Uncharacterized protein</fullName>
    </submittedName>
</protein>
<evidence type="ECO:0000313" key="4">
    <source>
        <dbReference type="Proteomes" id="UP000054691"/>
    </source>
</evidence>
<reference evidence="2 4" key="1">
    <citation type="submission" date="2015-11" db="EMBL/GenBank/DDBJ databases">
        <title>Genomic analysis of 38 Legionella species identifies large and diverse effector repertoires.</title>
        <authorList>
            <person name="Burstein D."/>
            <person name="Amaro F."/>
            <person name="Zusman T."/>
            <person name="Lifshitz Z."/>
            <person name="Cohen O."/>
            <person name="Gilbert J.A."/>
            <person name="Pupko T."/>
            <person name="Shuman H.A."/>
            <person name="Segal G."/>
        </authorList>
    </citation>
    <scope>NUCLEOTIDE SEQUENCE [LARGE SCALE GENOMIC DNA]</scope>
    <source>
        <strain evidence="2 4">Lyon 8420412</strain>
    </source>
</reference>
<accession>A0A378J4P9</accession>
<evidence type="ECO:0000313" key="2">
    <source>
        <dbReference type="EMBL" id="KTD14544.1"/>
    </source>
</evidence>
<evidence type="ECO:0000313" key="3">
    <source>
        <dbReference type="EMBL" id="STX41887.1"/>
    </source>
</evidence>
<feature type="region of interest" description="Disordered" evidence="1">
    <location>
        <begin position="1"/>
        <end position="33"/>
    </location>
</feature>
<name>A0A378J4P9_9GAMM</name>
<dbReference type="AlphaFoldDB" id="A0A378J4P9"/>
<evidence type="ECO:0000256" key="1">
    <source>
        <dbReference type="SAM" id="MobiDB-lite"/>
    </source>
</evidence>
<reference evidence="3 5" key="2">
    <citation type="submission" date="2018-06" db="EMBL/GenBank/DDBJ databases">
        <authorList>
            <consortium name="Pathogen Informatics"/>
            <person name="Doyle S."/>
        </authorList>
    </citation>
    <scope>NUCLEOTIDE SEQUENCE [LARGE SCALE GENOMIC DNA]</scope>
    <source>
        <strain evidence="3 5">NCTC12388</strain>
    </source>
</reference>
<dbReference type="Proteomes" id="UP000254476">
    <property type="component" value="Unassembled WGS sequence"/>
</dbReference>
<dbReference type="EMBL" id="LNYE01000006">
    <property type="protein sequence ID" value="KTD14544.1"/>
    <property type="molecule type" value="Genomic_DNA"/>
</dbReference>
<evidence type="ECO:0000313" key="5">
    <source>
        <dbReference type="Proteomes" id="UP000254476"/>
    </source>
</evidence>
<feature type="compositionally biased region" description="Basic residues" evidence="1">
    <location>
        <begin position="9"/>
        <end position="18"/>
    </location>
</feature>
<keyword evidence="4" id="KW-1185">Reference proteome</keyword>
<sequence length="341" mass="38655">MMVKTKSSQIKRSKKHAKTWVNPASSSPSDVKPTDALELISKEEVQQSTSELTPYLWTNVGNGSYNRVWKSNFASPTSLVSGEPYQGPWVLKYPIESDNPVSNAMNQPSRSVRVWNEINHKLPKAGLHKAGWVAPFISDTRHATDEEVAHKLIEIYCEQRRIILDAATEGNFLTRSDTGEVILVDVDLALKRSNSFASLEYAKNLENRFASYWVNASLKKTMPTTLEVTRNLLFLEDYLQDSMDELCGKNLITLQNVLSLTWLRKNEKKLSLDLFKQIAVLNESDLFNEDLLQALVSVEEQSFKANPPELVKNSGSFLFFGTSSEDKEREYPTSSLEYYAK</sequence>
<gene>
    <name evidence="2" type="ORF">Lgra_0575</name>
    <name evidence="3" type="ORF">NCTC12388_00434</name>
</gene>
<dbReference type="EMBL" id="UGOB01000001">
    <property type="protein sequence ID" value="STX41887.1"/>
    <property type="molecule type" value="Genomic_DNA"/>
</dbReference>
<organism evidence="3 5">
    <name type="scientific">Legionella gratiana</name>
    <dbReference type="NCBI Taxonomy" id="45066"/>
    <lineage>
        <taxon>Bacteria</taxon>
        <taxon>Pseudomonadati</taxon>
        <taxon>Pseudomonadota</taxon>
        <taxon>Gammaproteobacteria</taxon>
        <taxon>Legionellales</taxon>
        <taxon>Legionellaceae</taxon>
        <taxon>Legionella</taxon>
    </lineage>
</organism>